<reference evidence="2 3" key="1">
    <citation type="journal article" date="2016" name="Sci. Rep.">
        <title>The genome sequence of the outbreeding globe artichoke constructed de novo incorporating a phase-aware low-pass sequencing strategy of F1 progeny.</title>
        <authorList>
            <person name="Scaglione D."/>
            <person name="Reyes-Chin-Wo S."/>
            <person name="Acquadro A."/>
            <person name="Froenicke L."/>
            <person name="Portis E."/>
            <person name="Beitel C."/>
            <person name="Tirone M."/>
            <person name="Mauro R."/>
            <person name="Lo Monaco A."/>
            <person name="Mauromicale G."/>
            <person name="Faccioli P."/>
            <person name="Cattivelli L."/>
            <person name="Rieseberg L."/>
            <person name="Michelmore R."/>
            <person name="Lanteri S."/>
        </authorList>
    </citation>
    <scope>NUCLEOTIDE SEQUENCE [LARGE SCALE GENOMIC DNA]</scope>
    <source>
        <strain evidence="2">2C</strain>
    </source>
</reference>
<evidence type="ECO:0000313" key="3">
    <source>
        <dbReference type="Proteomes" id="UP000243975"/>
    </source>
</evidence>
<dbReference type="PANTHER" id="PTHR37173">
    <property type="entry name" value="HYDROXYPROLINE-RICH GLYCOPROTEIN FAMILY PROTEIN"/>
    <property type="match status" value="1"/>
</dbReference>
<dbReference type="EMBL" id="LEKV01003364">
    <property type="protein sequence ID" value="KVI00652.1"/>
    <property type="molecule type" value="Genomic_DNA"/>
</dbReference>
<feature type="region of interest" description="Disordered" evidence="1">
    <location>
        <begin position="51"/>
        <end position="81"/>
    </location>
</feature>
<dbReference type="Proteomes" id="UP000243975">
    <property type="component" value="Unassembled WGS sequence"/>
</dbReference>
<dbReference type="AlphaFoldDB" id="A0A103Y177"/>
<evidence type="ECO:0000313" key="2">
    <source>
        <dbReference type="EMBL" id="KVI00652.1"/>
    </source>
</evidence>
<keyword evidence="3" id="KW-1185">Reference proteome</keyword>
<sequence length="323" mass="35517">MSSPPPSNPPTTTTTAAATATADFFKSVARQRPRKHVHPAIYQTFYNHQPATTAAFPPPTQRQQPQQQSLHSNLRTQHQQSTAGGLLYPVASSGRGFLSKHQQPSSDQNAAVGVIANSDGFPPRPVSAYPYALHRPYGFSNSDIPGQTSHQLVTPSSAHLQPLMGGGAVMPTVATGVSVSANPKVVGQSPVADDNSLKNIRDKNGDDSFVIIRDRKVQVSEGTSLYAQCRSWLKNGFTLENQPQYVDCVKSLPKPLPASMVEARKEDDMEIEEELLQQHVKHAKKVRVRLRNQRLQRIERYKDRLALLLPPVVDQQPKNDPTS</sequence>
<dbReference type="OMA" id="ARKEDDM"/>
<accession>A0A103Y177</accession>
<protein>
    <submittedName>
        <fullName evidence="2">Uncharacterized protein</fullName>
    </submittedName>
</protein>
<proteinExistence type="predicted"/>
<name>A0A103Y177_CYNCS</name>
<feature type="compositionally biased region" description="Low complexity" evidence="1">
    <location>
        <begin position="51"/>
        <end position="68"/>
    </location>
</feature>
<dbReference type="Gramene" id="KVI00652">
    <property type="protein sequence ID" value="KVI00652"/>
    <property type="gene ID" value="Ccrd_021096"/>
</dbReference>
<feature type="compositionally biased region" description="Polar residues" evidence="1">
    <location>
        <begin position="69"/>
        <end position="81"/>
    </location>
</feature>
<organism evidence="2 3">
    <name type="scientific">Cynara cardunculus var. scolymus</name>
    <name type="common">Globe artichoke</name>
    <name type="synonym">Cynara scolymus</name>
    <dbReference type="NCBI Taxonomy" id="59895"/>
    <lineage>
        <taxon>Eukaryota</taxon>
        <taxon>Viridiplantae</taxon>
        <taxon>Streptophyta</taxon>
        <taxon>Embryophyta</taxon>
        <taxon>Tracheophyta</taxon>
        <taxon>Spermatophyta</taxon>
        <taxon>Magnoliopsida</taxon>
        <taxon>eudicotyledons</taxon>
        <taxon>Gunneridae</taxon>
        <taxon>Pentapetalae</taxon>
        <taxon>asterids</taxon>
        <taxon>campanulids</taxon>
        <taxon>Asterales</taxon>
        <taxon>Asteraceae</taxon>
        <taxon>Carduoideae</taxon>
        <taxon>Cardueae</taxon>
        <taxon>Carduinae</taxon>
        <taxon>Cynara</taxon>
    </lineage>
</organism>
<dbReference type="PANTHER" id="PTHR37173:SF1">
    <property type="entry name" value="PROLINE-RICH FAMILY PROTEIN"/>
    <property type="match status" value="1"/>
</dbReference>
<dbReference type="STRING" id="59895.A0A103Y177"/>
<gene>
    <name evidence="2" type="ORF">Ccrd_021096</name>
</gene>
<comment type="caution">
    <text evidence="2">The sequence shown here is derived from an EMBL/GenBank/DDBJ whole genome shotgun (WGS) entry which is preliminary data.</text>
</comment>
<evidence type="ECO:0000256" key="1">
    <source>
        <dbReference type="SAM" id="MobiDB-lite"/>
    </source>
</evidence>